<dbReference type="RefSeq" id="WP_191314379.1">
    <property type="nucleotide sequence ID" value="NZ_BNAW01000030.1"/>
</dbReference>
<feature type="region of interest" description="Disordered" evidence="1">
    <location>
        <begin position="43"/>
        <end position="67"/>
    </location>
</feature>
<evidence type="ECO:0000313" key="4">
    <source>
        <dbReference type="Proteomes" id="UP000649955"/>
    </source>
</evidence>
<feature type="chain" id="PRO_5046652521" description="Secreted protein" evidence="2">
    <location>
        <begin position="21"/>
        <end position="136"/>
    </location>
</feature>
<evidence type="ECO:0000313" key="3">
    <source>
        <dbReference type="EMBL" id="GHG29793.1"/>
    </source>
</evidence>
<proteinExistence type="predicted"/>
<sequence>MRARRGLIMCSFVAMVPALAGVSAAQPAVAVEPVTQWHNTVTVSTPAANAPMTGSRLDRPGPQERMKPVHSVAQAAEVERAATQKPAAALASQAVAAQPYNWYTLEECRQQYNLDGKTPKYRNHFASRLHPTWAVH</sequence>
<keyword evidence="4" id="KW-1185">Reference proteome</keyword>
<keyword evidence="2" id="KW-0732">Signal</keyword>
<feature type="compositionally biased region" description="Basic and acidic residues" evidence="1">
    <location>
        <begin position="56"/>
        <end position="67"/>
    </location>
</feature>
<accession>A0ABQ3KLY8</accession>
<evidence type="ECO:0000256" key="2">
    <source>
        <dbReference type="SAM" id="SignalP"/>
    </source>
</evidence>
<evidence type="ECO:0000256" key="1">
    <source>
        <dbReference type="SAM" id="MobiDB-lite"/>
    </source>
</evidence>
<dbReference type="EMBL" id="BNAW01000030">
    <property type="protein sequence ID" value="GHG29793.1"/>
    <property type="molecule type" value="Genomic_DNA"/>
</dbReference>
<reference evidence="4" key="1">
    <citation type="journal article" date="2019" name="Int. J. Syst. Evol. Microbiol.">
        <title>The Global Catalogue of Microorganisms (GCM) 10K type strain sequencing project: providing services to taxonomists for standard genome sequencing and annotation.</title>
        <authorList>
            <consortium name="The Broad Institute Genomics Platform"/>
            <consortium name="The Broad Institute Genome Sequencing Center for Infectious Disease"/>
            <person name="Wu L."/>
            <person name="Ma J."/>
        </authorList>
    </citation>
    <scope>NUCLEOTIDE SEQUENCE [LARGE SCALE GENOMIC DNA]</scope>
    <source>
        <strain evidence="4">CGMCC 4.7680</strain>
    </source>
</reference>
<feature type="signal peptide" evidence="2">
    <location>
        <begin position="1"/>
        <end position="20"/>
    </location>
</feature>
<name>A0ABQ3KLY8_9PSEU</name>
<dbReference type="Proteomes" id="UP000649955">
    <property type="component" value="Unassembled WGS sequence"/>
</dbReference>
<protein>
    <recommendedName>
        <fullName evidence="5">Secreted protein</fullName>
    </recommendedName>
</protein>
<gene>
    <name evidence="3" type="ORF">GCM10017567_56900</name>
</gene>
<comment type="caution">
    <text evidence="3">The sequence shown here is derived from an EMBL/GenBank/DDBJ whole genome shotgun (WGS) entry which is preliminary data.</text>
</comment>
<evidence type="ECO:0008006" key="5">
    <source>
        <dbReference type="Google" id="ProtNLM"/>
    </source>
</evidence>
<organism evidence="3 4">
    <name type="scientific">Amycolatopsis bullii</name>
    <dbReference type="NCBI Taxonomy" id="941987"/>
    <lineage>
        <taxon>Bacteria</taxon>
        <taxon>Bacillati</taxon>
        <taxon>Actinomycetota</taxon>
        <taxon>Actinomycetes</taxon>
        <taxon>Pseudonocardiales</taxon>
        <taxon>Pseudonocardiaceae</taxon>
        <taxon>Amycolatopsis</taxon>
    </lineage>
</organism>